<dbReference type="InterPro" id="IPR005467">
    <property type="entry name" value="His_kinase_dom"/>
</dbReference>
<dbReference type="InterPro" id="IPR008207">
    <property type="entry name" value="Sig_transdc_His_kin_Hpt_dom"/>
</dbReference>
<dbReference type="Pfam" id="PF09984">
    <property type="entry name" value="sCache_4"/>
    <property type="match status" value="1"/>
</dbReference>
<feature type="domain" description="Response regulatory" evidence="18">
    <location>
        <begin position="695"/>
        <end position="811"/>
    </location>
</feature>
<dbReference type="InterPro" id="IPR004358">
    <property type="entry name" value="Sig_transdc_His_kin-like_C"/>
</dbReference>
<dbReference type="InterPro" id="IPR001789">
    <property type="entry name" value="Sig_transdc_resp-reg_receiver"/>
</dbReference>
<evidence type="ECO:0000259" key="18">
    <source>
        <dbReference type="PROSITE" id="PS50110"/>
    </source>
</evidence>
<keyword evidence="20" id="KW-0418">Kinase</keyword>
<dbReference type="FunFam" id="3.30.565.10:FF:000010">
    <property type="entry name" value="Sensor histidine kinase RcsC"/>
    <property type="match status" value="1"/>
</dbReference>
<feature type="coiled-coil region" evidence="15">
    <location>
        <begin position="245"/>
        <end position="279"/>
    </location>
</feature>
<dbReference type="InterPro" id="IPR019247">
    <property type="entry name" value="Histidine_kinase_BarA_N"/>
</dbReference>
<sequence length="952" mass="107210">MRPIDNPPLQQKLWKAIFLPVLAIIASAAIIIYLSEIFDRKKQFEYLSRYQTEQVADSSEYALLFNDQNLIASNIHGLLRQQDIIGVTYFNNQRQIIDKVGQVTPPQTDLPTQITSRYANNGNHYVSIAPIFYLNTTQENMGEIPFNQANPTLIADSIGLTKTPQRELLGWIQVTASTQRIQLEQISFGLSIFGYFMAAVIASAFLCWKYAVRLSVPWLRITRTLTDITSGDYDSSNTLSLPKHLQKTQEELKYISERLKNYRSDLETEIDQITKETRENSILLEEKSAQLHIANKEAMESNRLKTQFLANISHEVRTPLSAILGYTNLLQKDRLEAQQKDYVETIAQSTNDLLTTIGNILDFSKIEAGKTVVLDSEDFNLRESIDDVLHSLASTPSTEAKDIDLVPSFDPNLPDWVKGDKTRLRQILNNLVGNAIKFTQKGSIQVIVDGKQVSNEELDISIEVVDTGCGIPSEKINQLFKPFSQVDSSHTRSYAGTGLGLVTTKKLIEQMSGDIGVISEQGRGSNFYFTIRLKASKKTTEPLALLEHHLLILEPSNNYRAYLSSCLDAFSSSYIFTSSTEQFINSLHDSGKPYTATLICAGSDQETAEEIHELVQYLNQRFQLPSLILAKPTSYITLHAQHYQHLSAIVQKPLSASKLHYALTHLSTQNGPSETIEANAKAIEPPVYERLNGLHVLAVDDTQINLQLLGHWLDPHGIKLSLAHSGQQALTMAQTQSFDLILMDIQMPEMDGMETTKRLRQIDDYKDTPIIALTAHALAQEQQSILASGMNAYLTKPINEETLLNTLQDWCYSNKNLSVQVEEELSEVFDLHKALSMTGNRAQAAKDLFEMLMQSLIEDKRLLSHHFEQRDLDKLIATVHRIHGASKYSGTIELTKHANFLETHLKELGFDEAEDVYNDFINALERLEYAQSLIPWPLASQRQVQTASHPIS</sequence>
<reference evidence="21 22" key="1">
    <citation type="submission" date="2016-06" db="EMBL/GenBank/DDBJ databases">
        <authorList>
            <person name="Rodrigo-Torres L."/>
            <person name="Arahal D.R."/>
        </authorList>
    </citation>
    <scope>NUCLEOTIDE SEQUENCE [LARGE SCALE GENOMIC DNA]</scope>
    <source>
        <strain evidence="21 22">CECT 5116</strain>
    </source>
</reference>
<dbReference type="Gene3D" id="1.20.120.160">
    <property type="entry name" value="HPT domain"/>
    <property type="match status" value="1"/>
</dbReference>
<feature type="modified residue" description="4-aspartylphosphate" evidence="14">
    <location>
        <position position="744"/>
    </location>
</feature>
<dbReference type="SUPFAM" id="SSF47226">
    <property type="entry name" value="Histidine-containing phosphotransfer domain, HPT domain"/>
    <property type="match status" value="1"/>
</dbReference>
<dbReference type="PROSITE" id="PS50109">
    <property type="entry name" value="HIS_KIN"/>
    <property type="match status" value="1"/>
</dbReference>
<keyword evidence="10 16" id="KW-1133">Transmembrane helix</keyword>
<keyword evidence="12 16" id="KW-0472">Membrane</keyword>
<evidence type="ECO:0000256" key="3">
    <source>
        <dbReference type="ARBA" id="ARBA00012438"/>
    </source>
</evidence>
<dbReference type="Pfam" id="PF02518">
    <property type="entry name" value="HATPase_c"/>
    <property type="match status" value="1"/>
</dbReference>
<dbReference type="OrthoDB" id="9797243at2"/>
<keyword evidence="15" id="KW-0175">Coiled coil</keyword>
<evidence type="ECO:0000256" key="2">
    <source>
        <dbReference type="ARBA" id="ARBA00004429"/>
    </source>
</evidence>
<dbReference type="EC" id="2.7.13.3" evidence="3"/>
<dbReference type="InterPro" id="IPR003661">
    <property type="entry name" value="HisK_dim/P_dom"/>
</dbReference>
<feature type="domain" description="HPt" evidence="19">
    <location>
        <begin position="841"/>
        <end position="934"/>
    </location>
</feature>
<comment type="subcellular location">
    <subcellularLocation>
        <location evidence="2">Cell inner membrane</location>
        <topology evidence="2">Multi-pass membrane protein</topology>
    </subcellularLocation>
</comment>
<dbReference type="PRINTS" id="PR00344">
    <property type="entry name" value="BCTRLSENSOR"/>
</dbReference>
<dbReference type="CDD" id="cd17546">
    <property type="entry name" value="REC_hyHK_CKI1_RcsC-like"/>
    <property type="match status" value="1"/>
</dbReference>
<dbReference type="CDD" id="cd00082">
    <property type="entry name" value="HisKA"/>
    <property type="match status" value="1"/>
</dbReference>
<dbReference type="Gene3D" id="1.10.287.130">
    <property type="match status" value="1"/>
</dbReference>
<protein>
    <recommendedName>
        <fullName evidence="3">histidine kinase</fullName>
        <ecNumber evidence="3">2.7.13.3</ecNumber>
    </recommendedName>
</protein>
<feature type="modified residue" description="Phosphohistidine" evidence="13">
    <location>
        <position position="880"/>
    </location>
</feature>
<reference evidence="20 23" key="2">
    <citation type="submission" date="2016-06" db="EMBL/GenBank/DDBJ databases">
        <authorList>
            <person name="Kjaerup R.B."/>
            <person name="Dalgaard T.S."/>
            <person name="Juul-Madsen H.R."/>
        </authorList>
    </citation>
    <scope>NUCLEOTIDE SEQUENCE [LARGE SCALE GENOMIC DNA]</scope>
    <source>
        <strain evidence="20 23">CECT 5115</strain>
    </source>
</reference>
<evidence type="ECO:0000256" key="11">
    <source>
        <dbReference type="ARBA" id="ARBA00023012"/>
    </source>
</evidence>
<evidence type="ECO:0000256" key="13">
    <source>
        <dbReference type="PROSITE-ProRule" id="PRU00110"/>
    </source>
</evidence>
<dbReference type="SMART" id="SM00448">
    <property type="entry name" value="REC"/>
    <property type="match status" value="1"/>
</dbReference>
<feature type="domain" description="Histidine kinase" evidence="17">
    <location>
        <begin position="311"/>
        <end position="535"/>
    </location>
</feature>
<keyword evidence="20" id="KW-0808">Transferase</keyword>
<dbReference type="Proteomes" id="UP000092871">
    <property type="component" value="Unassembled WGS sequence"/>
</dbReference>
<dbReference type="InterPro" id="IPR011006">
    <property type="entry name" value="CheY-like_superfamily"/>
</dbReference>
<evidence type="ECO:0000313" key="22">
    <source>
        <dbReference type="Proteomes" id="UP000092840"/>
    </source>
</evidence>
<keyword evidence="8" id="KW-0547">Nucleotide-binding</keyword>
<dbReference type="GO" id="GO:0005886">
    <property type="term" value="C:plasma membrane"/>
    <property type="evidence" value="ECO:0007669"/>
    <property type="project" value="UniProtKB-SubCell"/>
</dbReference>
<dbReference type="Gene3D" id="3.40.50.2300">
    <property type="match status" value="1"/>
</dbReference>
<accession>A0A1C3JN78</accession>
<dbReference type="InterPro" id="IPR036097">
    <property type="entry name" value="HisK_dim/P_sf"/>
</dbReference>
<dbReference type="AlphaFoldDB" id="A0A1C3JN78"/>
<evidence type="ECO:0000313" key="21">
    <source>
        <dbReference type="EMBL" id="SBT20213.1"/>
    </source>
</evidence>
<evidence type="ECO:0000256" key="10">
    <source>
        <dbReference type="ARBA" id="ARBA00022989"/>
    </source>
</evidence>
<evidence type="ECO:0000256" key="9">
    <source>
        <dbReference type="ARBA" id="ARBA00022840"/>
    </source>
</evidence>
<dbReference type="Pfam" id="PF01627">
    <property type="entry name" value="Hpt"/>
    <property type="match status" value="1"/>
</dbReference>
<dbReference type="Pfam" id="PF00072">
    <property type="entry name" value="Response_reg"/>
    <property type="match status" value="1"/>
</dbReference>
<dbReference type="SMART" id="SM00388">
    <property type="entry name" value="HisKA"/>
    <property type="match status" value="1"/>
</dbReference>
<dbReference type="Pfam" id="PF00512">
    <property type="entry name" value="HisKA"/>
    <property type="match status" value="1"/>
</dbReference>
<dbReference type="SUPFAM" id="SSF55874">
    <property type="entry name" value="ATPase domain of HSP90 chaperone/DNA topoisomerase II/histidine kinase"/>
    <property type="match status" value="1"/>
</dbReference>
<dbReference type="InterPro" id="IPR036641">
    <property type="entry name" value="HPT_dom_sf"/>
</dbReference>
<dbReference type="SUPFAM" id="SSF47384">
    <property type="entry name" value="Homodimeric domain of signal transducing histidine kinase"/>
    <property type="match status" value="1"/>
</dbReference>
<keyword evidence="4" id="KW-1003">Cell membrane</keyword>
<gene>
    <name evidence="20" type="primary">barA_2</name>
    <name evidence="21" type="synonym">barA_1</name>
    <name evidence="20" type="ORF">MGA5115_00578</name>
    <name evidence="21" type="ORF">MGA5116_00796</name>
</gene>
<keyword evidence="22" id="KW-1185">Reference proteome</keyword>
<evidence type="ECO:0000256" key="1">
    <source>
        <dbReference type="ARBA" id="ARBA00000085"/>
    </source>
</evidence>
<feature type="transmembrane region" description="Helical" evidence="16">
    <location>
        <begin position="13"/>
        <end position="34"/>
    </location>
</feature>
<keyword evidence="9" id="KW-0067">ATP-binding</keyword>
<dbReference type="Proteomes" id="UP000092840">
    <property type="component" value="Unassembled WGS sequence"/>
</dbReference>
<dbReference type="GO" id="GO:0000155">
    <property type="term" value="F:phosphorelay sensor kinase activity"/>
    <property type="evidence" value="ECO:0007669"/>
    <property type="project" value="InterPro"/>
</dbReference>
<dbReference type="InterPro" id="IPR003594">
    <property type="entry name" value="HATPase_dom"/>
</dbReference>
<evidence type="ECO:0000256" key="14">
    <source>
        <dbReference type="PROSITE-ProRule" id="PRU00169"/>
    </source>
</evidence>
<name>A0A1C3JN78_9GAMM</name>
<organism evidence="20 23">
    <name type="scientific">Marinomonas gallaica</name>
    <dbReference type="NCBI Taxonomy" id="1806667"/>
    <lineage>
        <taxon>Bacteria</taxon>
        <taxon>Pseudomonadati</taxon>
        <taxon>Pseudomonadota</taxon>
        <taxon>Gammaproteobacteria</taxon>
        <taxon>Oceanospirillales</taxon>
        <taxon>Oceanospirillaceae</taxon>
        <taxon>Marinomonas</taxon>
    </lineage>
</organism>
<evidence type="ECO:0000256" key="6">
    <source>
        <dbReference type="ARBA" id="ARBA00022553"/>
    </source>
</evidence>
<dbReference type="RefSeq" id="WP_067031599.1">
    <property type="nucleotide sequence ID" value="NZ_FLRA01000003.1"/>
</dbReference>
<evidence type="ECO:0000256" key="8">
    <source>
        <dbReference type="ARBA" id="ARBA00022741"/>
    </source>
</evidence>
<keyword evidence="5" id="KW-0997">Cell inner membrane</keyword>
<proteinExistence type="predicted"/>
<dbReference type="EMBL" id="FLRA01000003">
    <property type="protein sequence ID" value="SBT16497.1"/>
    <property type="molecule type" value="Genomic_DNA"/>
</dbReference>
<dbReference type="PROSITE" id="PS50110">
    <property type="entry name" value="RESPONSE_REGULATORY"/>
    <property type="match status" value="1"/>
</dbReference>
<evidence type="ECO:0000259" key="17">
    <source>
        <dbReference type="PROSITE" id="PS50109"/>
    </source>
</evidence>
<evidence type="ECO:0000313" key="20">
    <source>
        <dbReference type="EMBL" id="SBT16497.1"/>
    </source>
</evidence>
<dbReference type="SMART" id="SM00387">
    <property type="entry name" value="HATPase_c"/>
    <property type="match status" value="1"/>
</dbReference>
<keyword evidence="6 14" id="KW-0597">Phosphoprotein</keyword>
<evidence type="ECO:0000256" key="7">
    <source>
        <dbReference type="ARBA" id="ARBA00022692"/>
    </source>
</evidence>
<keyword evidence="11" id="KW-0902">Two-component regulatory system</keyword>
<evidence type="ECO:0000256" key="16">
    <source>
        <dbReference type="SAM" id="Phobius"/>
    </source>
</evidence>
<feature type="transmembrane region" description="Helical" evidence="16">
    <location>
        <begin position="188"/>
        <end position="211"/>
    </location>
</feature>
<evidence type="ECO:0000256" key="12">
    <source>
        <dbReference type="ARBA" id="ARBA00023136"/>
    </source>
</evidence>
<evidence type="ECO:0000313" key="23">
    <source>
        <dbReference type="Proteomes" id="UP000092871"/>
    </source>
</evidence>
<keyword evidence="7 16" id="KW-0812">Transmembrane</keyword>
<dbReference type="Gene3D" id="3.30.565.10">
    <property type="entry name" value="Histidine kinase-like ATPase, C-terminal domain"/>
    <property type="match status" value="1"/>
</dbReference>
<dbReference type="GO" id="GO:0005524">
    <property type="term" value="F:ATP binding"/>
    <property type="evidence" value="ECO:0007669"/>
    <property type="project" value="UniProtKB-KW"/>
</dbReference>
<dbReference type="EMBL" id="FLRB01000006">
    <property type="protein sequence ID" value="SBT20213.1"/>
    <property type="molecule type" value="Genomic_DNA"/>
</dbReference>
<evidence type="ECO:0000256" key="4">
    <source>
        <dbReference type="ARBA" id="ARBA00022475"/>
    </source>
</evidence>
<dbReference type="PANTHER" id="PTHR45339">
    <property type="entry name" value="HYBRID SIGNAL TRANSDUCTION HISTIDINE KINASE J"/>
    <property type="match status" value="1"/>
</dbReference>
<dbReference type="PROSITE" id="PS50894">
    <property type="entry name" value="HPT"/>
    <property type="match status" value="1"/>
</dbReference>
<comment type="catalytic activity">
    <reaction evidence="1">
        <text>ATP + protein L-histidine = ADP + protein N-phospho-L-histidine.</text>
        <dbReference type="EC" id="2.7.13.3"/>
    </reaction>
</comment>
<evidence type="ECO:0000256" key="5">
    <source>
        <dbReference type="ARBA" id="ARBA00022519"/>
    </source>
</evidence>
<dbReference type="InterPro" id="IPR036890">
    <property type="entry name" value="HATPase_C_sf"/>
</dbReference>
<evidence type="ECO:0000259" key="19">
    <source>
        <dbReference type="PROSITE" id="PS50894"/>
    </source>
</evidence>
<evidence type="ECO:0000256" key="15">
    <source>
        <dbReference type="SAM" id="Coils"/>
    </source>
</evidence>
<dbReference type="PANTHER" id="PTHR45339:SF1">
    <property type="entry name" value="HYBRID SIGNAL TRANSDUCTION HISTIDINE KINASE J"/>
    <property type="match status" value="1"/>
</dbReference>
<dbReference type="SUPFAM" id="SSF52172">
    <property type="entry name" value="CheY-like"/>
    <property type="match status" value="1"/>
</dbReference>
<dbReference type="CDD" id="cd16922">
    <property type="entry name" value="HATPase_EvgS-ArcB-TorS-like"/>
    <property type="match status" value="1"/>
</dbReference>